<dbReference type="GO" id="GO:0051391">
    <property type="term" value="P:tRNA acetylation"/>
    <property type="evidence" value="ECO:0007669"/>
    <property type="project" value="UniProtKB-UniRule"/>
</dbReference>
<comment type="function">
    <text evidence="9">Catalyzes the formation of N(4)-acetylcytidine (ac(4)C) at the wobble position of tRNA(Met), by using acetyl-CoA as an acetyl donor and ATP (or GTP).</text>
</comment>
<dbReference type="Pfam" id="PF08351">
    <property type="entry name" value="TmcA_N"/>
    <property type="match status" value="1"/>
</dbReference>
<feature type="binding site" evidence="9">
    <location>
        <position position="321"/>
    </location>
    <ligand>
        <name>ATP</name>
        <dbReference type="ChEBI" id="CHEBI:30616"/>
    </ligand>
</feature>
<feature type="domain" description="N-acetyltransferase" evidence="10">
    <location>
        <begin position="353"/>
        <end position="536"/>
    </location>
</feature>
<keyword evidence="1 9" id="KW-0963">Cytoplasm</keyword>
<dbReference type="InterPro" id="IPR027417">
    <property type="entry name" value="P-loop_NTPase"/>
</dbReference>
<dbReference type="PANTHER" id="PTHR10925:SF5">
    <property type="entry name" value="RNA CYTIDINE ACETYLTRANSFERASE"/>
    <property type="match status" value="1"/>
</dbReference>
<evidence type="ECO:0000313" key="12">
    <source>
        <dbReference type="Proteomes" id="UP000183920"/>
    </source>
</evidence>
<proteinExistence type="inferred from homology"/>
<evidence type="ECO:0000256" key="6">
    <source>
        <dbReference type="ARBA" id="ARBA00022840"/>
    </source>
</evidence>
<dbReference type="PANTHER" id="PTHR10925">
    <property type="entry name" value="N-ACETYLTRANSFERASE 10"/>
    <property type="match status" value="1"/>
</dbReference>
<dbReference type="GO" id="GO:0000049">
    <property type="term" value="F:tRNA binding"/>
    <property type="evidence" value="ECO:0007669"/>
    <property type="project" value="UniProtKB-UniRule"/>
</dbReference>
<name>A0A0G4QC30_9GAMM</name>
<dbReference type="PROSITE" id="PS51186">
    <property type="entry name" value="GNAT"/>
    <property type="match status" value="1"/>
</dbReference>
<protein>
    <recommendedName>
        <fullName evidence="9">tRNA(Met) cytidine acetyltransferase TmcA</fullName>
        <ecNumber evidence="9">2.3.1.193</ecNumber>
    </recommendedName>
</protein>
<comment type="similarity">
    <text evidence="9">Belongs to the TmcA family.</text>
</comment>
<keyword evidence="6 9" id="KW-0067">ATP-binding</keyword>
<dbReference type="Pfam" id="PF13718">
    <property type="entry name" value="GNAT_acetyltr_2"/>
    <property type="match status" value="1"/>
</dbReference>
<comment type="catalytic activity">
    <reaction evidence="9">
        <text>cytidine(34) in elongator tRNA(Met) + acetyl-CoA + ATP + H2O = N(4)-acetylcytidine(34) in elongator tRNA(Met) + ADP + phosphate + CoA + H(+)</text>
        <dbReference type="Rhea" id="RHEA:43788"/>
        <dbReference type="Rhea" id="RHEA-COMP:10693"/>
        <dbReference type="Rhea" id="RHEA-COMP:10694"/>
        <dbReference type="ChEBI" id="CHEBI:15377"/>
        <dbReference type="ChEBI" id="CHEBI:15378"/>
        <dbReference type="ChEBI" id="CHEBI:30616"/>
        <dbReference type="ChEBI" id="CHEBI:43474"/>
        <dbReference type="ChEBI" id="CHEBI:57287"/>
        <dbReference type="ChEBI" id="CHEBI:57288"/>
        <dbReference type="ChEBI" id="CHEBI:74900"/>
        <dbReference type="ChEBI" id="CHEBI:82748"/>
        <dbReference type="ChEBI" id="CHEBI:456216"/>
        <dbReference type="EC" id="2.3.1.193"/>
    </reaction>
</comment>
<evidence type="ECO:0000256" key="1">
    <source>
        <dbReference type="ARBA" id="ARBA00022490"/>
    </source>
</evidence>
<keyword evidence="4 9" id="KW-0819">tRNA processing</keyword>
<feature type="binding site" evidence="9">
    <location>
        <begin position="464"/>
        <end position="466"/>
    </location>
    <ligand>
        <name>acetyl-CoA</name>
        <dbReference type="ChEBI" id="CHEBI:57288"/>
    </ligand>
</feature>
<dbReference type="GO" id="GO:1904812">
    <property type="term" value="P:rRNA acetylation involved in maturation of SSU-rRNA"/>
    <property type="evidence" value="ECO:0007669"/>
    <property type="project" value="TreeGrafter"/>
</dbReference>
<dbReference type="Gene3D" id="1.20.120.890">
    <property type="entry name" value="tRNA(Met) cytidine acetyltransferase, tail domain"/>
    <property type="match status" value="1"/>
</dbReference>
<comment type="subcellular location">
    <subcellularLocation>
        <location evidence="9">Cytoplasm</location>
    </subcellularLocation>
</comment>
<dbReference type="GO" id="GO:0002101">
    <property type="term" value="P:tRNA wobble cytosine modification"/>
    <property type="evidence" value="ECO:0007669"/>
    <property type="project" value="UniProtKB-UniRule"/>
</dbReference>
<comment type="caution">
    <text evidence="9">Lacks conserved residue(s) required for the propagation of feature annotation.</text>
</comment>
<dbReference type="GO" id="GO:0005737">
    <property type="term" value="C:cytoplasm"/>
    <property type="evidence" value="ECO:0007669"/>
    <property type="project" value="UniProtKB-SubCell"/>
</dbReference>
<reference evidence="12" key="1">
    <citation type="submission" date="2015-06" db="EMBL/GenBank/DDBJ databases">
        <authorList>
            <person name="Urmite Genomes"/>
        </authorList>
    </citation>
    <scope>NUCLEOTIDE SEQUENCE [LARGE SCALE GENOMIC DNA]</scope>
    <source>
        <strain evidence="12">CSUR P1867</strain>
    </source>
</reference>
<evidence type="ECO:0000256" key="8">
    <source>
        <dbReference type="ARBA" id="ARBA00023315"/>
    </source>
</evidence>
<dbReference type="Proteomes" id="UP000183920">
    <property type="component" value="Unassembled WGS sequence"/>
</dbReference>
<dbReference type="InterPro" id="IPR024914">
    <property type="entry name" value="tRNA_acetyltr_TmcA"/>
</dbReference>
<dbReference type="InterPro" id="IPR033442">
    <property type="entry name" value="TmcA_tRNA_bind"/>
</dbReference>
<evidence type="ECO:0000256" key="9">
    <source>
        <dbReference type="HAMAP-Rule" id="MF_01886"/>
    </source>
</evidence>
<evidence type="ECO:0000256" key="4">
    <source>
        <dbReference type="ARBA" id="ARBA00022694"/>
    </source>
</evidence>
<evidence type="ECO:0000256" key="7">
    <source>
        <dbReference type="ARBA" id="ARBA00022884"/>
    </source>
</evidence>
<dbReference type="AlphaFoldDB" id="A0A0G4QC30"/>
<dbReference type="GO" id="GO:0005524">
    <property type="term" value="F:ATP binding"/>
    <property type="evidence" value="ECO:0007669"/>
    <property type="project" value="UniProtKB-UniRule"/>
</dbReference>
<dbReference type="Gene3D" id="3.40.50.11040">
    <property type="match status" value="1"/>
</dbReference>
<keyword evidence="8 9" id="KW-0012">Acyltransferase</keyword>
<dbReference type="SUPFAM" id="SSF55729">
    <property type="entry name" value="Acyl-CoA N-acyltransferases (Nat)"/>
    <property type="match status" value="1"/>
</dbReference>
<dbReference type="Gene3D" id="3.40.50.300">
    <property type="entry name" value="P-loop containing nucleotide triphosphate hydrolases"/>
    <property type="match status" value="1"/>
</dbReference>
<organism evidence="11 12">
    <name type="scientific">Proteus penneri</name>
    <dbReference type="NCBI Taxonomy" id="102862"/>
    <lineage>
        <taxon>Bacteria</taxon>
        <taxon>Pseudomonadati</taxon>
        <taxon>Pseudomonadota</taxon>
        <taxon>Gammaproteobacteria</taxon>
        <taxon>Enterobacterales</taxon>
        <taxon>Morganellaceae</taxon>
        <taxon>Proteus</taxon>
    </lineage>
</organism>
<dbReference type="Pfam" id="PF05127">
    <property type="entry name" value="NAT10_TcmA_helicase"/>
    <property type="match status" value="1"/>
</dbReference>
<dbReference type="CDD" id="cd04301">
    <property type="entry name" value="NAT_SF"/>
    <property type="match status" value="1"/>
</dbReference>
<dbReference type="GO" id="GO:0051392">
    <property type="term" value="F:tRNA cytidine N4-acetyltransferase activity"/>
    <property type="evidence" value="ECO:0007669"/>
    <property type="project" value="UniProtKB-UniRule"/>
</dbReference>
<dbReference type="SUPFAM" id="SSF52540">
    <property type="entry name" value="P-loop containing nucleoside triphosphate hydrolases"/>
    <property type="match status" value="1"/>
</dbReference>
<evidence type="ECO:0000259" key="10">
    <source>
        <dbReference type="PROSITE" id="PS51186"/>
    </source>
</evidence>
<dbReference type="RefSeq" id="WP_072064188.1">
    <property type="nucleotide sequence ID" value="NZ_CVRY01000004.1"/>
</dbReference>
<dbReference type="InterPro" id="IPR000182">
    <property type="entry name" value="GNAT_dom"/>
</dbReference>
<keyword evidence="5 9" id="KW-0547">Nucleotide-binding</keyword>
<keyword evidence="3 9" id="KW-0808">Transferase</keyword>
<dbReference type="InterPro" id="IPR013562">
    <property type="entry name" value="TmcA/NAT10_N"/>
</dbReference>
<sequence>MSFSHLHQYQQKLAQLGQRQLLLLAGKPAWQTEQIQQIIQLCQGDWITISSNKPNAILPDHAIRLLGREFLHAVFDANEGFNTDALAMLTGTLKAGSLLILCLPDIENWDSYIDNDSQRWNDAQGVLSTPNFMEWLKDITLGDSQVIVWQQSTPFQLPTLIEKAKPWALPQGKPTAEQQVILDKLLLSTSGVWSVIAPRGRGKSALAGMFIEQYQGNVLVCAPAKNSTDVLSSHTNKAISFYSPDNLLAQCINNEIQSDWLIIDEAASVPIAQLEALCGYFPNVLMTTTVQGYEGTGRGFMLKLGDNIPNLRTYQLQIPIRWAKDCPLENWLNQLLLLDEPEYNFDCHQQGDVDIQQLQGNWHNNIPQLHGFYQLLTSAHYRTTPLDLRRLLDGRKQRYWSASINKKIVGAVWCIEEGGLPFKLAHDVWLGIRRPRGNLVAQSLVTYGLTPDAMCLNSLRISRIAVLPQYRRQKIAVTLIANIVKESQKQAVDYLSVSFGYTETLVQFWMQCGFQIVRLGVHKEASSGCYTAMAIYPLTEKGEQLLRSSLSAFALQYQQIERQTKLCLADKSIPSHSATAQDNWLMMAGFAFAHRSVLTVYESVANFLVGYEQHYPLLVAFFVDNKSVEQCVAEFSLSGKKVLTKQLREQCAQLMAEKDAQLTSRYQQWLSTYSHPSCFDFV</sequence>
<evidence type="ECO:0000313" key="11">
    <source>
        <dbReference type="EMBL" id="CRL63146.1"/>
    </source>
</evidence>
<feature type="binding site" evidence="9">
    <location>
        <position position="178"/>
    </location>
    <ligand>
        <name>ATP</name>
        <dbReference type="ChEBI" id="CHEBI:30616"/>
    </ligand>
</feature>
<dbReference type="Gene3D" id="3.40.630.30">
    <property type="match status" value="1"/>
</dbReference>
<evidence type="ECO:0000256" key="5">
    <source>
        <dbReference type="ARBA" id="ARBA00022741"/>
    </source>
</evidence>
<keyword evidence="2 9" id="KW-0820">tRNA-binding</keyword>
<dbReference type="InterPro" id="IPR007807">
    <property type="entry name" value="TcmA/NAT10_helicase"/>
</dbReference>
<evidence type="ECO:0000256" key="2">
    <source>
        <dbReference type="ARBA" id="ARBA00022555"/>
    </source>
</evidence>
<evidence type="ECO:0000256" key="3">
    <source>
        <dbReference type="ARBA" id="ARBA00022679"/>
    </source>
</evidence>
<dbReference type="EMBL" id="CVRY01000004">
    <property type="protein sequence ID" value="CRL63146.1"/>
    <property type="molecule type" value="Genomic_DNA"/>
</dbReference>
<gene>
    <name evidence="9 11" type="primary">tmcA</name>
    <name evidence="11" type="ORF">BN1804_02358</name>
</gene>
<accession>A0A0G4QC30</accession>
<dbReference type="InterPro" id="IPR032672">
    <property type="entry name" value="TmcA/NAT10/Kre33"/>
</dbReference>
<dbReference type="InterPro" id="IPR016181">
    <property type="entry name" value="Acyl_CoA_acyltransferase"/>
</dbReference>
<keyword evidence="7 9" id="KW-0694">RNA-binding</keyword>
<dbReference type="Pfam" id="PF17176">
    <property type="entry name" value="tRNA_bind_3"/>
    <property type="match status" value="1"/>
</dbReference>
<dbReference type="EC" id="2.3.1.193" evidence="9"/>
<dbReference type="InterPro" id="IPR038321">
    <property type="entry name" value="TmcA_C_sf"/>
</dbReference>
<dbReference type="GO" id="GO:1990883">
    <property type="term" value="F:18S rRNA cytidine N-acetyltransferase activity"/>
    <property type="evidence" value="ECO:0007669"/>
    <property type="project" value="TreeGrafter"/>
</dbReference>
<dbReference type="HAMAP" id="MF_01886">
    <property type="entry name" value="tRNA_acetyltr_TmcA"/>
    <property type="match status" value="1"/>
</dbReference>